<reference evidence="2" key="2">
    <citation type="journal article" date="2021" name="Microorganisms">
        <title>The Ever-Expanding Pseudomonas Genus: Description of 43 New Species and Partition of the Pseudomonas putida Group.</title>
        <authorList>
            <person name="Girard L."/>
            <person name="Lood C."/>
            <person name="Hofte M."/>
            <person name="Vandamme P."/>
            <person name="Rokni-Zadeh H."/>
            <person name="van Noort V."/>
            <person name="Lavigne R."/>
            <person name="De Mot R."/>
        </authorList>
    </citation>
    <scope>NUCLEOTIDE SEQUENCE</scope>
    <source>
        <strain evidence="2">OE 48.2</strain>
    </source>
</reference>
<sequence>MFEREITPSRALNEITCSIQALELRAIVRYVGEGDLVAIAELYDKDEKLIESGAGKGPDALIGAMAESLEHYGTFHCRQSQRSRISCDSIAVQRDAQCDGILASLPSTNELVECFRLTALDDKRELFVPCALLHPTAENNNTGSRETRFLSRYASNSGIAFGCTKAEALLHGTLEVIERHLLSQFFLAVCAIRPAMDLYTPSKALLAEALLHRPYALEAASKLQIIVIKDESGVYFSVAFPKMGPGDLHISPIGSGCSLDICIAVQRAVTEQFQSSTLYGISEETSDRKAFDMLSTSDALKNLIDFSPLKNLKLRTFEPTSESQTSTVSQQIALLQRNLKIVGKAIFHRTVAQYANTNIVTQIYIPGLDRFNIIRKGQLVAPQHILLNNTKRPGN</sequence>
<dbReference type="Pfam" id="PF02624">
    <property type="entry name" value="YcaO"/>
    <property type="match status" value="1"/>
</dbReference>
<dbReference type="PANTHER" id="PTHR37809:SF1">
    <property type="entry name" value="RIBOSOMAL PROTEIN S12 METHYLTHIOTRANSFERASE ACCESSORY FACTOR YCAO"/>
    <property type="match status" value="1"/>
</dbReference>
<dbReference type="PROSITE" id="PS51664">
    <property type="entry name" value="YCAO"/>
    <property type="match status" value="1"/>
</dbReference>
<dbReference type="RefSeq" id="WP_186624268.1">
    <property type="nucleotide sequence ID" value="NZ_CP077090.1"/>
</dbReference>
<protein>
    <submittedName>
        <fullName evidence="2">YcaO-like family protein</fullName>
    </submittedName>
</protein>
<reference evidence="2" key="1">
    <citation type="journal article" date="2020" name="Microorganisms">
        <title>Reliable Identification of Environmental Pseudomonas Isolates Using the rpoD Gene.</title>
        <authorList>
            <consortium name="The Broad Institute Genome Sequencing Platform"/>
            <person name="Girard L."/>
            <person name="Lood C."/>
            <person name="Rokni-Zadeh H."/>
            <person name="van Noort V."/>
            <person name="Lavigne R."/>
            <person name="De Mot R."/>
        </authorList>
    </citation>
    <scope>NUCLEOTIDE SEQUENCE</scope>
    <source>
        <strain evidence="2">OE 48.2</strain>
    </source>
</reference>
<dbReference type="Gene3D" id="3.30.1330.230">
    <property type="match status" value="1"/>
</dbReference>
<evidence type="ECO:0000313" key="3">
    <source>
        <dbReference type="Proteomes" id="UP000627092"/>
    </source>
</evidence>
<dbReference type="EMBL" id="CP077090">
    <property type="protein sequence ID" value="QXI09593.1"/>
    <property type="molecule type" value="Genomic_DNA"/>
</dbReference>
<dbReference type="KEGG" id="pze:HU754_017280"/>
<dbReference type="PANTHER" id="PTHR37809">
    <property type="entry name" value="RIBOSOMAL PROTEIN S12 METHYLTHIOTRANSFERASE ACCESSORY FACTOR YCAO"/>
    <property type="match status" value="1"/>
</dbReference>
<dbReference type="Gene3D" id="3.30.40.250">
    <property type="match status" value="1"/>
</dbReference>
<evidence type="ECO:0000259" key="1">
    <source>
        <dbReference type="PROSITE" id="PS51664"/>
    </source>
</evidence>
<evidence type="ECO:0000313" key="2">
    <source>
        <dbReference type="EMBL" id="QXI09593.1"/>
    </source>
</evidence>
<feature type="domain" description="YcaO" evidence="1">
    <location>
        <begin position="51"/>
        <end position="395"/>
    </location>
</feature>
<gene>
    <name evidence="2" type="ORF">HU754_017280</name>
</gene>
<dbReference type="Proteomes" id="UP000627092">
    <property type="component" value="Chromosome"/>
</dbReference>
<dbReference type="InterPro" id="IPR003776">
    <property type="entry name" value="YcaO-like_dom"/>
</dbReference>
<accession>A0A9E6T9F4</accession>
<dbReference type="AlphaFoldDB" id="A0A9E6T9F4"/>
<proteinExistence type="predicted"/>
<organism evidence="2 3">
    <name type="scientific">Pseudomonas zeae</name>
    <dbReference type="NCBI Taxonomy" id="2745510"/>
    <lineage>
        <taxon>Bacteria</taxon>
        <taxon>Pseudomonadati</taxon>
        <taxon>Pseudomonadota</taxon>
        <taxon>Gammaproteobacteria</taxon>
        <taxon>Pseudomonadales</taxon>
        <taxon>Pseudomonadaceae</taxon>
        <taxon>Pseudomonas</taxon>
    </lineage>
</organism>
<name>A0A9E6T9F4_9PSED</name>
<dbReference type="Gene3D" id="3.30.160.660">
    <property type="match status" value="1"/>
</dbReference>